<accession>A0A932CN90</accession>
<feature type="transmembrane region" description="Helical" evidence="1">
    <location>
        <begin position="49"/>
        <end position="68"/>
    </location>
</feature>
<proteinExistence type="predicted"/>
<name>A0A932CN90_UNCTE</name>
<evidence type="ECO:0008006" key="4">
    <source>
        <dbReference type="Google" id="ProtNLM"/>
    </source>
</evidence>
<evidence type="ECO:0000256" key="1">
    <source>
        <dbReference type="SAM" id="Phobius"/>
    </source>
</evidence>
<gene>
    <name evidence="2" type="ORF">HYY20_04225</name>
</gene>
<evidence type="ECO:0000313" key="2">
    <source>
        <dbReference type="EMBL" id="MBI2876066.1"/>
    </source>
</evidence>
<keyword evidence="1" id="KW-0812">Transmembrane</keyword>
<comment type="caution">
    <text evidence="2">The sequence shown here is derived from an EMBL/GenBank/DDBJ whole genome shotgun (WGS) entry which is preliminary data.</text>
</comment>
<dbReference type="AlphaFoldDB" id="A0A932CN90"/>
<evidence type="ECO:0000313" key="3">
    <source>
        <dbReference type="Proteomes" id="UP000769766"/>
    </source>
</evidence>
<sequence length="72" mass="7903">MKGIVSQKMEAAWGRAGEAVSKAGDAVSRIREGSLTDLYKDTKEYVRDYPGPSLLVALAVGYLLGVVFRRER</sequence>
<dbReference type="EMBL" id="JACPRF010000130">
    <property type="protein sequence ID" value="MBI2876066.1"/>
    <property type="molecule type" value="Genomic_DNA"/>
</dbReference>
<organism evidence="2 3">
    <name type="scientific">Tectimicrobiota bacterium</name>
    <dbReference type="NCBI Taxonomy" id="2528274"/>
    <lineage>
        <taxon>Bacteria</taxon>
        <taxon>Pseudomonadati</taxon>
        <taxon>Nitrospinota/Tectimicrobiota group</taxon>
        <taxon>Candidatus Tectimicrobiota</taxon>
    </lineage>
</organism>
<reference evidence="2" key="1">
    <citation type="submission" date="2020-07" db="EMBL/GenBank/DDBJ databases">
        <title>Huge and variable diversity of episymbiotic CPR bacteria and DPANN archaea in groundwater ecosystems.</title>
        <authorList>
            <person name="He C.Y."/>
            <person name="Keren R."/>
            <person name="Whittaker M."/>
            <person name="Farag I.F."/>
            <person name="Doudna J."/>
            <person name="Cate J.H.D."/>
            <person name="Banfield J.F."/>
        </authorList>
    </citation>
    <scope>NUCLEOTIDE SEQUENCE</scope>
    <source>
        <strain evidence="2">NC_groundwater_672_Ag_B-0.1um_62_36</strain>
    </source>
</reference>
<protein>
    <recommendedName>
        <fullName evidence="4">DUF883 domain-containing protein</fullName>
    </recommendedName>
</protein>
<keyword evidence="1" id="KW-0472">Membrane</keyword>
<keyword evidence="1" id="KW-1133">Transmembrane helix</keyword>
<dbReference type="Proteomes" id="UP000769766">
    <property type="component" value="Unassembled WGS sequence"/>
</dbReference>